<dbReference type="Gene3D" id="1.10.287.470">
    <property type="entry name" value="Helix hairpin bin"/>
    <property type="match status" value="1"/>
</dbReference>
<dbReference type="GO" id="GO:0030313">
    <property type="term" value="C:cell envelope"/>
    <property type="evidence" value="ECO:0007669"/>
    <property type="project" value="UniProtKB-SubCell"/>
</dbReference>
<dbReference type="NCBIfam" id="TIGR01730">
    <property type="entry name" value="RND_mfp"/>
    <property type="match status" value="1"/>
</dbReference>
<dbReference type="InterPro" id="IPR058625">
    <property type="entry name" value="MdtA-like_BSH"/>
</dbReference>
<comment type="caution">
    <text evidence="6">The sequence shown here is derived from an EMBL/GenBank/DDBJ whole genome shotgun (WGS) entry which is preliminary data.</text>
</comment>
<evidence type="ECO:0000313" key="6">
    <source>
        <dbReference type="EMBL" id="EDO8684177.1"/>
    </source>
</evidence>
<sequence>MKLFQKNTILAFLALGVVLLLTACSKEEAPKIQMPPQPVTTMSAKSEDLPLSFTYPAKLVSDYDVIIKPQVSGVIENKLFKAGDKVKKGQTLFIIEQDKFKASVDSAYGQALMAKATFENASKDFNRSKALFSKSAISQKEYDSSLATFNNSKASLTSARAQLANARIDLDHTEIKAPFDGTIGDALVNIGDYVSASTTELVRVTNLNPIYADFFISDTDKLNLVRNTQSGKWDLDSIHANLNLNGETVQGKLYFIDSVIDANSGTVKAKAIFDNNNSTLLPGAFATITSEGFIQKNGFKVPQIAVKQNQNDVYVLLVKNGKVEKSSVHISYQNNEYAIIDKGLQNGDKIILDNFKKIQVGSEVKEIGAQ</sequence>
<evidence type="ECO:0000256" key="1">
    <source>
        <dbReference type="ARBA" id="ARBA00009477"/>
    </source>
</evidence>
<feature type="domain" description="Multidrug resistance protein MdtA-like alpha-helical hairpin" evidence="2">
    <location>
        <begin position="105"/>
        <end position="173"/>
    </location>
</feature>
<evidence type="ECO:0000259" key="3">
    <source>
        <dbReference type="Pfam" id="PF25917"/>
    </source>
</evidence>
<dbReference type="GO" id="GO:0005886">
    <property type="term" value="C:plasma membrane"/>
    <property type="evidence" value="ECO:0007669"/>
    <property type="project" value="TreeGrafter"/>
</dbReference>
<dbReference type="GO" id="GO:0022857">
    <property type="term" value="F:transmembrane transporter activity"/>
    <property type="evidence" value="ECO:0007669"/>
    <property type="project" value="InterPro"/>
</dbReference>
<dbReference type="InterPro" id="IPR058624">
    <property type="entry name" value="MdtA-like_HH"/>
</dbReference>
<dbReference type="Gene3D" id="2.40.30.170">
    <property type="match status" value="1"/>
</dbReference>
<feature type="domain" description="Multidrug resistance protein MdtA-like barrel-sandwich hybrid" evidence="3">
    <location>
        <begin position="65"/>
        <end position="201"/>
    </location>
</feature>
<dbReference type="EMBL" id="AANHYV010000006">
    <property type="protein sequence ID" value="EDO8684177.1"/>
    <property type="molecule type" value="Genomic_DNA"/>
</dbReference>
<dbReference type="PANTHER" id="PTHR30158">
    <property type="entry name" value="ACRA/E-RELATED COMPONENT OF DRUG EFFLUX TRANSPORTER"/>
    <property type="match status" value="1"/>
</dbReference>
<dbReference type="Pfam" id="PF25989">
    <property type="entry name" value="YknX_C"/>
    <property type="match status" value="1"/>
</dbReference>
<protein>
    <submittedName>
        <fullName evidence="6">Multidrug efflux RND transporter periplasmic adaptor subunit CmeA</fullName>
    </submittedName>
</protein>
<comment type="similarity">
    <text evidence="1">Belongs to the membrane fusion protein (MFP) (TC 8.A.1) family.</text>
</comment>
<dbReference type="Gene3D" id="2.40.420.20">
    <property type="match status" value="1"/>
</dbReference>
<dbReference type="Pfam" id="PF25876">
    <property type="entry name" value="HH_MFP_RND"/>
    <property type="match status" value="1"/>
</dbReference>
<feature type="domain" description="YknX-like C-terminal permuted SH3-like" evidence="5">
    <location>
        <begin position="299"/>
        <end position="365"/>
    </location>
</feature>
<dbReference type="SUPFAM" id="SSF111369">
    <property type="entry name" value="HlyD-like secretion proteins"/>
    <property type="match status" value="1"/>
</dbReference>
<dbReference type="Pfam" id="PF25944">
    <property type="entry name" value="Beta-barrel_RND"/>
    <property type="match status" value="1"/>
</dbReference>
<evidence type="ECO:0000259" key="4">
    <source>
        <dbReference type="Pfam" id="PF25944"/>
    </source>
</evidence>
<accession>A0A695LCQ7</accession>
<dbReference type="Gene3D" id="2.40.50.100">
    <property type="match status" value="1"/>
</dbReference>
<feature type="domain" description="Multidrug resistance protein MdtA-like beta-barrel" evidence="4">
    <location>
        <begin position="209"/>
        <end position="288"/>
    </location>
</feature>
<gene>
    <name evidence="6" type="primary">cmeA</name>
    <name evidence="6" type="ORF">GSF94_05720</name>
</gene>
<dbReference type="RefSeq" id="WP_317948462.1">
    <property type="nucleotide sequence ID" value="NZ_JAWJVP010000023.1"/>
</dbReference>
<organism evidence="6">
    <name type="scientific">Campylobacter jejuni</name>
    <dbReference type="NCBI Taxonomy" id="197"/>
    <lineage>
        <taxon>Bacteria</taxon>
        <taxon>Pseudomonadati</taxon>
        <taxon>Campylobacterota</taxon>
        <taxon>Epsilonproteobacteria</taxon>
        <taxon>Campylobacterales</taxon>
        <taxon>Campylobacteraceae</taxon>
        <taxon>Campylobacter</taxon>
    </lineage>
</organism>
<dbReference type="GO" id="GO:0046677">
    <property type="term" value="P:response to antibiotic"/>
    <property type="evidence" value="ECO:0007669"/>
    <property type="project" value="TreeGrafter"/>
</dbReference>
<dbReference type="Pfam" id="PF25917">
    <property type="entry name" value="BSH_RND"/>
    <property type="match status" value="1"/>
</dbReference>
<dbReference type="InterPro" id="IPR058626">
    <property type="entry name" value="MdtA-like_b-barrel"/>
</dbReference>
<reference evidence="6" key="1">
    <citation type="submission" date="2019-12" db="EMBL/GenBank/DDBJ databases">
        <authorList>
            <consortium name="PulseNet: The National Subtyping Network for Foodborne Disease Surveillance"/>
            <person name="Tarr C.L."/>
            <person name="Trees E."/>
            <person name="Katz L.S."/>
            <person name="Carleton-Romer H.A."/>
            <person name="Stroika S."/>
            <person name="Kucerova Z."/>
            <person name="Roache K.F."/>
            <person name="Sabol A.L."/>
            <person name="Besser J."/>
            <person name="Gerner-Smidt P."/>
        </authorList>
    </citation>
    <scope>NUCLEOTIDE SEQUENCE</scope>
    <source>
        <strain evidence="6">PNUSAC014571</strain>
    </source>
</reference>
<dbReference type="PROSITE" id="PS51257">
    <property type="entry name" value="PROKAR_LIPOPROTEIN"/>
    <property type="match status" value="1"/>
</dbReference>
<dbReference type="InterPro" id="IPR058637">
    <property type="entry name" value="YknX-like_C"/>
</dbReference>
<name>A0A695LCQ7_CAMJU</name>
<dbReference type="AlphaFoldDB" id="A0A695LCQ7"/>
<dbReference type="InterPro" id="IPR006143">
    <property type="entry name" value="RND_pump_MFP"/>
</dbReference>
<evidence type="ECO:0000259" key="5">
    <source>
        <dbReference type="Pfam" id="PF25989"/>
    </source>
</evidence>
<proteinExistence type="inferred from homology"/>
<evidence type="ECO:0000259" key="2">
    <source>
        <dbReference type="Pfam" id="PF25876"/>
    </source>
</evidence>